<dbReference type="GO" id="GO:0044782">
    <property type="term" value="P:cilium organization"/>
    <property type="evidence" value="ECO:0007669"/>
    <property type="project" value="TreeGrafter"/>
</dbReference>
<sequence length="78" mass="9104">MTWCVLHRVLQEELKGEHASYLRQHPDFRAMMADFLQFLLLRKPSDVIMFACEDFSPGGPLQHLFTLRTYCGFLSKAL</sequence>
<dbReference type="AlphaFoldDB" id="A0A8C8JK36"/>
<organism evidence="1 2">
    <name type="scientific">Oncorhynchus tshawytscha</name>
    <name type="common">Chinook salmon</name>
    <name type="synonym">Salmo tshawytscha</name>
    <dbReference type="NCBI Taxonomy" id="74940"/>
    <lineage>
        <taxon>Eukaryota</taxon>
        <taxon>Metazoa</taxon>
        <taxon>Chordata</taxon>
        <taxon>Craniata</taxon>
        <taxon>Vertebrata</taxon>
        <taxon>Euteleostomi</taxon>
        <taxon>Actinopterygii</taxon>
        <taxon>Neopterygii</taxon>
        <taxon>Teleostei</taxon>
        <taxon>Protacanthopterygii</taxon>
        <taxon>Salmoniformes</taxon>
        <taxon>Salmonidae</taxon>
        <taxon>Salmoninae</taxon>
        <taxon>Oncorhynchus</taxon>
    </lineage>
</organism>
<keyword evidence="2" id="KW-1185">Reference proteome</keyword>
<evidence type="ECO:0000313" key="1">
    <source>
        <dbReference type="Ensembl" id="ENSOTSP00005094167.1"/>
    </source>
</evidence>
<reference evidence="1" key="2">
    <citation type="submission" date="2025-09" db="UniProtKB">
        <authorList>
            <consortium name="Ensembl"/>
        </authorList>
    </citation>
    <scope>IDENTIFICATION</scope>
</reference>
<proteinExistence type="predicted"/>
<dbReference type="Proteomes" id="UP000694402">
    <property type="component" value="Unassembled WGS sequence"/>
</dbReference>
<name>A0A8C8JK36_ONCTS</name>
<dbReference type="GO" id="GO:0030041">
    <property type="term" value="P:actin filament polymerization"/>
    <property type="evidence" value="ECO:0007669"/>
    <property type="project" value="TreeGrafter"/>
</dbReference>
<protein>
    <submittedName>
        <fullName evidence="1">Uncharacterized protein</fullName>
    </submittedName>
</protein>
<dbReference type="PANTHER" id="PTHR15505">
    <property type="entry name" value="RIIA DOMAIN-CONTAINING PROTEIN 1"/>
    <property type="match status" value="1"/>
</dbReference>
<dbReference type="InterPro" id="IPR047501">
    <property type="entry name" value="DD_CATIP"/>
</dbReference>
<dbReference type="PANTHER" id="PTHR15505:SF3">
    <property type="entry name" value="CILIOGENESIS-ASSOCIATED TTC17-INTERACTING PROTEIN"/>
    <property type="match status" value="1"/>
</dbReference>
<accession>A0A8C8JK36</accession>
<dbReference type="Ensembl" id="ENSOTST00005102069.2">
    <property type="protein sequence ID" value="ENSOTSP00005094167.1"/>
    <property type="gene ID" value="ENSOTSG00005043911.2"/>
</dbReference>
<reference evidence="1" key="1">
    <citation type="submission" date="2025-08" db="UniProtKB">
        <authorList>
            <consortium name="Ensembl"/>
        </authorList>
    </citation>
    <scope>IDENTIFICATION</scope>
</reference>
<dbReference type="GeneTree" id="ENSGT01010000226977"/>
<dbReference type="CDD" id="cd22973">
    <property type="entry name" value="DD_CATIP"/>
    <property type="match status" value="1"/>
</dbReference>
<evidence type="ECO:0000313" key="2">
    <source>
        <dbReference type="Proteomes" id="UP000694402"/>
    </source>
</evidence>